<organism evidence="9 10">
    <name type="scientific">Bifidobacterium moukalabense DSM 27321</name>
    <dbReference type="NCBI Taxonomy" id="1435051"/>
    <lineage>
        <taxon>Bacteria</taxon>
        <taxon>Bacillati</taxon>
        <taxon>Actinomycetota</taxon>
        <taxon>Actinomycetes</taxon>
        <taxon>Bifidobacteriales</taxon>
        <taxon>Bifidobacteriaceae</taxon>
        <taxon>Bifidobacterium</taxon>
    </lineage>
</organism>
<comment type="caution">
    <text evidence="9">The sequence shown here is derived from an EMBL/GenBank/DDBJ whole genome shotgun (WGS) entry which is preliminary data.</text>
</comment>
<dbReference type="PATRIC" id="fig|1435051.3.peg.1311"/>
<evidence type="ECO:0000256" key="2">
    <source>
        <dbReference type="ARBA" id="ARBA00009045"/>
    </source>
</evidence>
<comment type="similarity">
    <text evidence="2">Belongs to the peptidase S54 family.</text>
</comment>
<dbReference type="AlphaFoldDB" id="W4N7J5"/>
<evidence type="ECO:0000313" key="10">
    <source>
        <dbReference type="Proteomes" id="UP000019155"/>
    </source>
</evidence>
<dbReference type="InterPro" id="IPR050925">
    <property type="entry name" value="Rhomboid_protease_S54"/>
</dbReference>
<evidence type="ECO:0000256" key="6">
    <source>
        <dbReference type="ARBA" id="ARBA00023136"/>
    </source>
</evidence>
<keyword evidence="10" id="KW-1185">Reference proteome</keyword>
<feature type="transmembrane region" description="Helical" evidence="7">
    <location>
        <begin position="190"/>
        <end position="207"/>
    </location>
</feature>
<evidence type="ECO:0000256" key="7">
    <source>
        <dbReference type="SAM" id="Phobius"/>
    </source>
</evidence>
<keyword evidence="6 7" id="KW-0472">Membrane</keyword>
<protein>
    <submittedName>
        <fullName evidence="9">Rhomboid family protein</fullName>
    </submittedName>
</protein>
<accession>W4N7J5</accession>
<feature type="transmembrane region" description="Helical" evidence="7">
    <location>
        <begin position="42"/>
        <end position="65"/>
    </location>
</feature>
<dbReference type="InterPro" id="IPR022764">
    <property type="entry name" value="Peptidase_S54_rhomboid_dom"/>
</dbReference>
<comment type="subcellular location">
    <subcellularLocation>
        <location evidence="1">Membrane</location>
        <topology evidence="1">Multi-pass membrane protein</topology>
    </subcellularLocation>
</comment>
<dbReference type="SUPFAM" id="SSF144091">
    <property type="entry name" value="Rhomboid-like"/>
    <property type="match status" value="1"/>
</dbReference>
<reference evidence="9 10" key="1">
    <citation type="journal article" date="2014" name="Genome Announc.">
        <title>The Genome Sequence of Bifidobacterium moukalabense DSM 27321 Highlights the Close Phylogenetic Relatedness with the Bifidobacterium dentium Taxon.</title>
        <authorList>
            <person name="Lugli G.A."/>
            <person name="Duranti S."/>
            <person name="Milani C."/>
            <person name="Turroni F."/>
            <person name="Viappiani A."/>
            <person name="Mangifesta M."/>
            <person name="van Sinderen D."/>
            <person name="Ventura M."/>
        </authorList>
    </citation>
    <scope>NUCLEOTIDE SEQUENCE [LARGE SCALE GENOMIC DNA]</scope>
    <source>
        <strain evidence="9 10">DSM 27321</strain>
    </source>
</reference>
<name>W4N7J5_9BIFI</name>
<dbReference type="GO" id="GO:0016020">
    <property type="term" value="C:membrane"/>
    <property type="evidence" value="ECO:0007669"/>
    <property type="project" value="UniProtKB-SubCell"/>
</dbReference>
<dbReference type="Pfam" id="PF01694">
    <property type="entry name" value="Rhomboid"/>
    <property type="match status" value="1"/>
</dbReference>
<dbReference type="PANTHER" id="PTHR43731">
    <property type="entry name" value="RHOMBOID PROTEASE"/>
    <property type="match status" value="1"/>
</dbReference>
<dbReference type="eggNOG" id="COG0705">
    <property type="taxonomic scope" value="Bacteria"/>
</dbReference>
<evidence type="ECO:0000256" key="1">
    <source>
        <dbReference type="ARBA" id="ARBA00004141"/>
    </source>
</evidence>
<evidence type="ECO:0000313" key="9">
    <source>
        <dbReference type="EMBL" id="ETY70481.1"/>
    </source>
</evidence>
<dbReference type="EMBL" id="AZMV01000007">
    <property type="protein sequence ID" value="ETY70481.1"/>
    <property type="molecule type" value="Genomic_DNA"/>
</dbReference>
<evidence type="ECO:0000256" key="3">
    <source>
        <dbReference type="ARBA" id="ARBA00022692"/>
    </source>
</evidence>
<gene>
    <name evidence="9" type="ORF">BMOU_1332</name>
</gene>
<dbReference type="PANTHER" id="PTHR43731:SF14">
    <property type="entry name" value="PRESENILIN-ASSOCIATED RHOMBOID-LIKE PROTEIN, MITOCHONDRIAL"/>
    <property type="match status" value="1"/>
</dbReference>
<feature type="transmembrane region" description="Helical" evidence="7">
    <location>
        <begin position="213"/>
        <end position="231"/>
    </location>
</feature>
<evidence type="ECO:0000256" key="5">
    <source>
        <dbReference type="ARBA" id="ARBA00022989"/>
    </source>
</evidence>
<evidence type="ECO:0000259" key="8">
    <source>
        <dbReference type="Pfam" id="PF01694"/>
    </source>
</evidence>
<feature type="transmembrane region" description="Helical" evidence="7">
    <location>
        <begin position="102"/>
        <end position="119"/>
    </location>
</feature>
<sequence length="269" mass="29665">MGSSTVEGMAYQRFSLFPDSPSFKDLFSAHSLRYRWRNGDPLITAAIMAICIVVWIAEALLNLVWQGGLGAMLNAGMLMPATAIHRPWTFITSMFLHQPNSLWHILFNMLTLWCVGPVLERMMGHWPFLALYTVSGLAGGTGMMIWAVLDPSGSGWLTPVYGASGALFGLFAAILVVYRRIGLDIRSMMIWMLINFLMPVIMPNIAWQAHLGGFLFGGIFTWLLVSGVRALRGRSLVRRTLVYGVIMVIAIIAIDLLCNMGNPVGAALL</sequence>
<proteinExistence type="inferred from homology"/>
<feature type="transmembrane region" description="Helical" evidence="7">
    <location>
        <begin position="240"/>
        <end position="262"/>
    </location>
</feature>
<evidence type="ECO:0000256" key="4">
    <source>
        <dbReference type="ARBA" id="ARBA00022801"/>
    </source>
</evidence>
<keyword evidence="4" id="KW-0378">Hydrolase</keyword>
<feature type="domain" description="Peptidase S54 rhomboid" evidence="8">
    <location>
        <begin position="86"/>
        <end position="225"/>
    </location>
</feature>
<dbReference type="STRING" id="1435051.BMOU_1332"/>
<dbReference type="InterPro" id="IPR035952">
    <property type="entry name" value="Rhomboid-like_sf"/>
</dbReference>
<dbReference type="Proteomes" id="UP000019155">
    <property type="component" value="Unassembled WGS sequence"/>
</dbReference>
<dbReference type="GO" id="GO:0004252">
    <property type="term" value="F:serine-type endopeptidase activity"/>
    <property type="evidence" value="ECO:0007669"/>
    <property type="project" value="InterPro"/>
</dbReference>
<keyword evidence="3 7" id="KW-0812">Transmembrane</keyword>
<dbReference type="Gene3D" id="1.20.1540.10">
    <property type="entry name" value="Rhomboid-like"/>
    <property type="match status" value="1"/>
</dbReference>
<feature type="transmembrane region" description="Helical" evidence="7">
    <location>
        <begin position="160"/>
        <end position="178"/>
    </location>
</feature>
<feature type="transmembrane region" description="Helical" evidence="7">
    <location>
        <begin position="126"/>
        <end position="148"/>
    </location>
</feature>
<keyword evidence="5 7" id="KW-1133">Transmembrane helix</keyword>